<organism evidence="2">
    <name type="scientific">viral metagenome</name>
    <dbReference type="NCBI Taxonomy" id="1070528"/>
    <lineage>
        <taxon>unclassified sequences</taxon>
        <taxon>metagenomes</taxon>
        <taxon>organismal metagenomes</taxon>
    </lineage>
</organism>
<feature type="region of interest" description="Disordered" evidence="1">
    <location>
        <begin position="35"/>
        <end position="57"/>
    </location>
</feature>
<reference evidence="2" key="1">
    <citation type="submission" date="2020-03" db="EMBL/GenBank/DDBJ databases">
        <title>The deep terrestrial virosphere.</title>
        <authorList>
            <person name="Holmfeldt K."/>
            <person name="Nilsson E."/>
            <person name="Simone D."/>
            <person name="Lopez-Fernandez M."/>
            <person name="Wu X."/>
            <person name="de Brujin I."/>
            <person name="Lundin D."/>
            <person name="Andersson A."/>
            <person name="Bertilsson S."/>
            <person name="Dopson M."/>
        </authorList>
    </citation>
    <scope>NUCLEOTIDE SEQUENCE</scope>
    <source>
        <strain evidence="2">MM171A01607</strain>
        <strain evidence="3">MM171B01399</strain>
    </source>
</reference>
<name>A0A6M3M1M4_9ZZZZ</name>
<sequence>MNKAKDTRADEDKVRAALKNDPVLARLFTHRKEAVAAAGDESAKASLPGNSNSKAAR</sequence>
<dbReference type="EMBL" id="MT143769">
    <property type="protein sequence ID" value="QJB02247.1"/>
    <property type="molecule type" value="Genomic_DNA"/>
</dbReference>
<feature type="compositionally biased region" description="Polar residues" evidence="1">
    <location>
        <begin position="48"/>
        <end position="57"/>
    </location>
</feature>
<evidence type="ECO:0000256" key="1">
    <source>
        <dbReference type="SAM" id="MobiDB-lite"/>
    </source>
</evidence>
<proteinExistence type="predicted"/>
<gene>
    <name evidence="2" type="ORF">MM171A01607_0005</name>
    <name evidence="3" type="ORF">MM171B01399_0008</name>
</gene>
<evidence type="ECO:0000313" key="2">
    <source>
        <dbReference type="EMBL" id="QJA98758.1"/>
    </source>
</evidence>
<dbReference type="AlphaFoldDB" id="A0A6M3M1M4"/>
<protein>
    <submittedName>
        <fullName evidence="2">Uncharacterized protein</fullName>
    </submittedName>
</protein>
<dbReference type="EMBL" id="MT143606">
    <property type="protein sequence ID" value="QJA98758.1"/>
    <property type="molecule type" value="Genomic_DNA"/>
</dbReference>
<accession>A0A6M3M1M4</accession>
<evidence type="ECO:0000313" key="3">
    <source>
        <dbReference type="EMBL" id="QJB02247.1"/>
    </source>
</evidence>